<protein>
    <recommendedName>
        <fullName evidence="4">Aspartate carbamoyltransferase</fullName>
    </recommendedName>
</protein>
<evidence type="ECO:0008006" key="4">
    <source>
        <dbReference type="Google" id="ProtNLM"/>
    </source>
</evidence>
<proteinExistence type="predicted"/>
<dbReference type="RefSeq" id="WP_094798559.1">
    <property type="nucleotide sequence ID" value="NZ_NEVP01000001.1"/>
</dbReference>
<keyword evidence="1" id="KW-0808">Transferase</keyword>
<evidence type="ECO:0000256" key="1">
    <source>
        <dbReference type="ARBA" id="ARBA00022679"/>
    </source>
</evidence>
<dbReference type="Gene3D" id="3.40.50.1370">
    <property type="entry name" value="Aspartate/ornithine carbamoyltransferase"/>
    <property type="match status" value="2"/>
</dbReference>
<dbReference type="SUPFAM" id="SSF53671">
    <property type="entry name" value="Aspartate/ornithine carbamoyltransferase"/>
    <property type="match status" value="1"/>
</dbReference>
<comment type="caution">
    <text evidence="2">The sequence shown here is derived from an EMBL/GenBank/DDBJ whole genome shotgun (WGS) entry which is preliminary data.</text>
</comment>
<evidence type="ECO:0000313" key="3">
    <source>
        <dbReference type="Proteomes" id="UP000216913"/>
    </source>
</evidence>
<gene>
    <name evidence="2" type="ORF">CAL25_03670</name>
</gene>
<dbReference type="GO" id="GO:0016743">
    <property type="term" value="F:carboxyl- or carbamoyltransferase activity"/>
    <property type="evidence" value="ECO:0007669"/>
    <property type="project" value="InterPro"/>
</dbReference>
<reference evidence="2 3" key="1">
    <citation type="submission" date="2017-05" db="EMBL/GenBank/DDBJ databases">
        <title>Complete and WGS of Bordetella genogroups.</title>
        <authorList>
            <person name="Spilker T."/>
            <person name="LiPuma J."/>
        </authorList>
    </citation>
    <scope>NUCLEOTIDE SEQUENCE [LARGE SCALE GENOMIC DNA]</scope>
    <source>
        <strain evidence="2 3">AU10456</strain>
    </source>
</reference>
<dbReference type="AlphaFoldDB" id="A0A261U3R1"/>
<dbReference type="EMBL" id="NEVP01000001">
    <property type="protein sequence ID" value="OZI55503.1"/>
    <property type="molecule type" value="Genomic_DNA"/>
</dbReference>
<dbReference type="Proteomes" id="UP000216913">
    <property type="component" value="Unassembled WGS sequence"/>
</dbReference>
<keyword evidence="3" id="KW-1185">Reference proteome</keyword>
<sequence>MFNPQLDRQGALVHLLTTEGLPRRLLEPLLDGAASHARDAAVAPRAPAGAVSMLFDAPDPFWEQACAAAAELTGRACVAPGVPCLPRGAALPRWLGELRARGVTTLVLRHGSSGAAHLAARHAPAGLRVINAGDGLHAQPLAALADLMAIRDALGGFTELTVTLLGDLAHAPAARSLIHALTTLGAPQLRAVAPAALLPDGLAELGVHGWPDLDSGLAGADVVVVLPLAPESVAQGRVASAAAYAADWRLDGARLAATRPDVVVLHADVDAAAALELDAAAVQRARPAMASRAVHARAVVAAVFDQIAELR</sequence>
<dbReference type="GO" id="GO:0006520">
    <property type="term" value="P:amino acid metabolic process"/>
    <property type="evidence" value="ECO:0007669"/>
    <property type="project" value="InterPro"/>
</dbReference>
<accession>A0A261U3R1</accession>
<dbReference type="InterPro" id="IPR036901">
    <property type="entry name" value="Asp/Orn_carbamoylTrfase_sf"/>
</dbReference>
<name>A0A261U3R1_9BORD</name>
<evidence type="ECO:0000313" key="2">
    <source>
        <dbReference type="EMBL" id="OZI55503.1"/>
    </source>
</evidence>
<dbReference type="GO" id="GO:0016597">
    <property type="term" value="F:amino acid binding"/>
    <property type="evidence" value="ECO:0007669"/>
    <property type="project" value="InterPro"/>
</dbReference>
<organism evidence="2 3">
    <name type="scientific">Bordetella genomosp. 5</name>
    <dbReference type="NCBI Taxonomy" id="1395608"/>
    <lineage>
        <taxon>Bacteria</taxon>
        <taxon>Pseudomonadati</taxon>
        <taxon>Pseudomonadota</taxon>
        <taxon>Betaproteobacteria</taxon>
        <taxon>Burkholderiales</taxon>
        <taxon>Alcaligenaceae</taxon>
        <taxon>Bordetella</taxon>
    </lineage>
</organism>